<protein>
    <recommendedName>
        <fullName evidence="2">Peptidase C14 caspase domain-containing protein</fullName>
    </recommendedName>
</protein>
<dbReference type="Pfam" id="PF00656">
    <property type="entry name" value="Peptidase_C14"/>
    <property type="match status" value="1"/>
</dbReference>
<evidence type="ECO:0000313" key="4">
    <source>
        <dbReference type="Proteomes" id="UP000620124"/>
    </source>
</evidence>
<evidence type="ECO:0000259" key="2">
    <source>
        <dbReference type="Pfam" id="PF00656"/>
    </source>
</evidence>
<gene>
    <name evidence="3" type="ORF">MVEN_02227000</name>
</gene>
<dbReference type="PANTHER" id="PTHR48104:SF30">
    <property type="entry name" value="METACASPASE-1"/>
    <property type="match status" value="1"/>
</dbReference>
<dbReference type="InterPro" id="IPR011600">
    <property type="entry name" value="Pept_C14_caspase"/>
</dbReference>
<dbReference type="GO" id="GO:0004197">
    <property type="term" value="F:cysteine-type endopeptidase activity"/>
    <property type="evidence" value="ECO:0007669"/>
    <property type="project" value="InterPro"/>
</dbReference>
<dbReference type="Proteomes" id="UP000620124">
    <property type="component" value="Unassembled WGS sequence"/>
</dbReference>
<comment type="similarity">
    <text evidence="1">Belongs to the peptidase C14B family.</text>
</comment>
<dbReference type="InterPro" id="IPR050452">
    <property type="entry name" value="Metacaspase"/>
</dbReference>
<feature type="domain" description="Peptidase C14 caspase" evidence="2">
    <location>
        <begin position="25"/>
        <end position="433"/>
    </location>
</feature>
<evidence type="ECO:0000313" key="3">
    <source>
        <dbReference type="EMBL" id="KAF7335715.1"/>
    </source>
</evidence>
<dbReference type="OrthoDB" id="3223806at2759"/>
<reference evidence="3" key="1">
    <citation type="submission" date="2020-05" db="EMBL/GenBank/DDBJ databases">
        <title>Mycena genomes resolve the evolution of fungal bioluminescence.</title>
        <authorList>
            <person name="Tsai I.J."/>
        </authorList>
    </citation>
    <scope>NUCLEOTIDE SEQUENCE</scope>
    <source>
        <strain evidence="3">CCC161011</strain>
    </source>
</reference>
<dbReference type="AlphaFoldDB" id="A0A8H6X711"/>
<dbReference type="EMBL" id="JACAZI010000024">
    <property type="protein sequence ID" value="KAF7335715.1"/>
    <property type="molecule type" value="Genomic_DNA"/>
</dbReference>
<comment type="caution">
    <text evidence="3">The sequence shown here is derived from an EMBL/GenBank/DDBJ whole genome shotgun (WGS) entry which is preliminary data.</text>
</comment>
<sequence>MFSSLTPPAAVPEASSSSRLRRDSKKALLIGINDLSSPTTGYSMLHGPHKDVAEMKRLLIGTYGYQDENIQVLVDDGIPEHAQPDRRNIMCGIDNLVNGAQKGDKLFFHYCGHTIQVPNKNRTEEDGMNECLVPLDGEECLIKDNELRARLVDPLPVGASLVAVFDSCHSATLLDLEHLRCNRVFVPWVSKTKRKTDEKRNRIVRRLAIPVDTPSWSPTLRTVYQSARTSPTRIRSRRTSIDTVYSPVLSPRQSPLTPFWPVPSNSPVADLKFDETGLPSNRTSYAARISRSHTSSRKSHIPAPLKLWDTNKENFRGENLTSGDIHSSKPTSSMPQSALPSAVTLCQSPLAAFCQGWCRVAGDDEPLSGRKDADPQLADVISLAACKDSELSWENEDGIGMTQALIQVLKADPHPTLTDLVTRISHTLHGLARERHRTALTWKRWRDAHAIKSSGLDSFDTESFQHPQLASHKPLDMCTKWDL</sequence>
<proteinExistence type="inferred from homology"/>
<dbReference type="GO" id="GO:0006508">
    <property type="term" value="P:proteolysis"/>
    <property type="evidence" value="ECO:0007669"/>
    <property type="project" value="InterPro"/>
</dbReference>
<name>A0A8H6X711_9AGAR</name>
<dbReference type="Gene3D" id="3.40.50.12660">
    <property type="match status" value="2"/>
</dbReference>
<dbReference type="GO" id="GO:0005737">
    <property type="term" value="C:cytoplasm"/>
    <property type="evidence" value="ECO:0007669"/>
    <property type="project" value="TreeGrafter"/>
</dbReference>
<evidence type="ECO:0000256" key="1">
    <source>
        <dbReference type="ARBA" id="ARBA00009005"/>
    </source>
</evidence>
<organism evidence="3 4">
    <name type="scientific">Mycena venus</name>
    <dbReference type="NCBI Taxonomy" id="2733690"/>
    <lineage>
        <taxon>Eukaryota</taxon>
        <taxon>Fungi</taxon>
        <taxon>Dikarya</taxon>
        <taxon>Basidiomycota</taxon>
        <taxon>Agaricomycotina</taxon>
        <taxon>Agaricomycetes</taxon>
        <taxon>Agaricomycetidae</taxon>
        <taxon>Agaricales</taxon>
        <taxon>Marasmiineae</taxon>
        <taxon>Mycenaceae</taxon>
        <taxon>Mycena</taxon>
    </lineage>
</organism>
<dbReference type="PANTHER" id="PTHR48104">
    <property type="entry name" value="METACASPASE-4"/>
    <property type="match status" value="1"/>
</dbReference>
<keyword evidence="4" id="KW-1185">Reference proteome</keyword>
<accession>A0A8H6X711</accession>